<feature type="domain" description="4Fe-4S ferredoxin-type" evidence="5">
    <location>
        <begin position="36"/>
        <end position="64"/>
    </location>
</feature>
<keyword evidence="1" id="KW-0004">4Fe-4S</keyword>
<evidence type="ECO:0000256" key="2">
    <source>
        <dbReference type="ARBA" id="ARBA00022723"/>
    </source>
</evidence>
<dbReference type="RefSeq" id="WP_034423272.1">
    <property type="nucleotide sequence ID" value="NZ_CP045798.1"/>
</dbReference>
<keyword evidence="3" id="KW-0408">Iron</keyword>
<dbReference type="Gene3D" id="3.40.950.10">
    <property type="entry name" value="Fe-only Hydrogenase (Larger Subunit), Chain L, domain 3"/>
    <property type="match status" value="1"/>
</dbReference>
<reference evidence="7 8" key="1">
    <citation type="journal article" date="2019" name="Front. Microbiol.">
        <title>Thermoanaerosceptrum fracticalcis gen. nov. sp. nov., a Novel Fumarate-Fermenting Microorganism From a Deep Fractured Carbonate Aquifer of the US Great Basin.</title>
        <authorList>
            <person name="Hamilton-Brehm S.D."/>
            <person name="Stewart L.E."/>
            <person name="Zavarin M."/>
            <person name="Caldwell M."/>
            <person name="Lawson P.A."/>
            <person name="Onstott T.C."/>
            <person name="Grzymski J."/>
            <person name="Neveux I."/>
            <person name="Lollar B.S."/>
            <person name="Russell C.E."/>
            <person name="Moser D.P."/>
        </authorList>
    </citation>
    <scope>NUCLEOTIDE SEQUENCE [LARGE SCALE GENOMIC DNA]</scope>
    <source>
        <strain evidence="7 8">DRI-13</strain>
    </source>
</reference>
<sequence length="434" mass="47400">MAAYFHSVTLEKDKCMGCTNCIKRCPTEAIRVREGKAKIIDERCIDCGECIRVCHNHAKRALTDPLEIIKAYPYPVALPAPTLYSQFSHKFKVDQIIQGLLNLGFFRVWEVARGAEIATQVLVKYLENHALPKPVISAACPAVLRLIQVRYPELLEHVIPIESPMEISARLAKKELEEEGYPVEQVGVFFISPCAAKVTSVKNPLGVKKSQVDGVIAISDIYGPLLAQLASTASGSIQPRASGAGIGWAVIGGESRLLPFNQTLSVDGIANVVRVLDDIAMGKLKEVDFIEGLACMGGCVGGPLTIENSYLSKTRIQNLSKKYGMSYPEVAPEFACSEFFWTEKIEPCSVLVLDEDLALAMQKLETLDEIHKALPGLDCGSCGAPTCRALAEDIVRGLAVEIDCIFKLREKVTDLAERMVELSSKLPPSIGKPR</sequence>
<dbReference type="PANTHER" id="PTHR43560">
    <property type="entry name" value="ION-TRANSLOCATING OXIDOREDUCTASE COMPLEX SUBUNIT B"/>
    <property type="match status" value="1"/>
</dbReference>
<evidence type="ECO:0000256" key="4">
    <source>
        <dbReference type="ARBA" id="ARBA00023014"/>
    </source>
</evidence>
<dbReference type="PROSITE" id="PS51379">
    <property type="entry name" value="4FE4S_FER_2"/>
    <property type="match status" value="2"/>
</dbReference>
<feature type="domain" description="4Fe-4S ferredoxin-type" evidence="5">
    <location>
        <begin position="6"/>
        <end position="35"/>
    </location>
</feature>
<dbReference type="InterPro" id="IPR004108">
    <property type="entry name" value="Fe_hydrogenase_lsu_C"/>
</dbReference>
<dbReference type="InterPro" id="IPR007202">
    <property type="entry name" value="4Fe-4S_dom"/>
</dbReference>
<dbReference type="KEGG" id="tfr:BR63_01380"/>
<evidence type="ECO:0000256" key="3">
    <source>
        <dbReference type="ARBA" id="ARBA00023004"/>
    </source>
</evidence>
<feature type="domain" description="4Fe-4S" evidence="6">
    <location>
        <begin position="362"/>
        <end position="421"/>
    </location>
</feature>
<protein>
    <submittedName>
        <fullName evidence="7">4Fe-4S dicluster domain-containing protein</fullName>
    </submittedName>
</protein>
<keyword evidence="2" id="KW-0479">Metal-binding</keyword>
<dbReference type="AlphaFoldDB" id="A0A7G6DZ34"/>
<gene>
    <name evidence="7" type="ORF">BR63_01380</name>
</gene>
<keyword evidence="4" id="KW-0411">Iron-sulfur</keyword>
<dbReference type="SUPFAM" id="SSF53920">
    <property type="entry name" value="Fe-only hydrogenase"/>
    <property type="match status" value="1"/>
</dbReference>
<organism evidence="7 8">
    <name type="scientific">Thermanaerosceptrum fracticalcis</name>
    <dbReference type="NCBI Taxonomy" id="1712410"/>
    <lineage>
        <taxon>Bacteria</taxon>
        <taxon>Bacillati</taxon>
        <taxon>Bacillota</taxon>
        <taxon>Clostridia</taxon>
        <taxon>Eubacteriales</taxon>
        <taxon>Peptococcaceae</taxon>
        <taxon>Thermanaerosceptrum</taxon>
    </lineage>
</organism>
<evidence type="ECO:0000313" key="7">
    <source>
        <dbReference type="EMBL" id="QNB45088.1"/>
    </source>
</evidence>
<dbReference type="Pfam" id="PF04060">
    <property type="entry name" value="FeS"/>
    <property type="match status" value="1"/>
</dbReference>
<dbReference type="PANTHER" id="PTHR43560:SF1">
    <property type="entry name" value="ION-TRANSLOCATING OXIDOREDUCTASE COMPLEX SUBUNIT B"/>
    <property type="match status" value="1"/>
</dbReference>
<dbReference type="InterPro" id="IPR009016">
    <property type="entry name" value="Fe_hydrogenase"/>
</dbReference>
<dbReference type="PROSITE" id="PS00198">
    <property type="entry name" value="4FE4S_FER_1"/>
    <property type="match status" value="1"/>
</dbReference>
<dbReference type="Gene3D" id="3.30.70.20">
    <property type="match status" value="1"/>
</dbReference>
<dbReference type="Proteomes" id="UP000515847">
    <property type="component" value="Chromosome"/>
</dbReference>
<name>A0A7G6DZ34_THEFR</name>
<dbReference type="GO" id="GO:0051539">
    <property type="term" value="F:4 iron, 4 sulfur cluster binding"/>
    <property type="evidence" value="ECO:0007669"/>
    <property type="project" value="UniProtKB-KW"/>
</dbReference>
<evidence type="ECO:0000259" key="5">
    <source>
        <dbReference type="PROSITE" id="PS51379"/>
    </source>
</evidence>
<dbReference type="Pfam" id="PF02906">
    <property type="entry name" value="Fe_hyd_lg_C"/>
    <property type="match status" value="2"/>
</dbReference>
<dbReference type="PROSITE" id="PS51656">
    <property type="entry name" value="4FE4S"/>
    <property type="match status" value="1"/>
</dbReference>
<dbReference type="OrthoDB" id="9798098at2"/>
<dbReference type="InterPro" id="IPR050395">
    <property type="entry name" value="4Fe4S_Ferredoxin_RnfB"/>
</dbReference>
<dbReference type="Gene3D" id="1.10.15.40">
    <property type="entry name" value="Electron transport complex subunit B, putative Fe-S cluster"/>
    <property type="match status" value="1"/>
</dbReference>
<dbReference type="Pfam" id="PF13237">
    <property type="entry name" value="Fer4_10"/>
    <property type="match status" value="1"/>
</dbReference>
<evidence type="ECO:0000256" key="1">
    <source>
        <dbReference type="ARBA" id="ARBA00022485"/>
    </source>
</evidence>
<keyword evidence="8" id="KW-1185">Reference proteome</keyword>
<accession>A0A7G6DZ34</accession>
<dbReference type="SUPFAM" id="SSF54862">
    <property type="entry name" value="4Fe-4S ferredoxins"/>
    <property type="match status" value="1"/>
</dbReference>
<evidence type="ECO:0000313" key="8">
    <source>
        <dbReference type="Proteomes" id="UP000515847"/>
    </source>
</evidence>
<dbReference type="GO" id="GO:0046872">
    <property type="term" value="F:metal ion binding"/>
    <property type="evidence" value="ECO:0007669"/>
    <property type="project" value="UniProtKB-KW"/>
</dbReference>
<dbReference type="InterPro" id="IPR017896">
    <property type="entry name" value="4Fe4S_Fe-S-bd"/>
</dbReference>
<evidence type="ECO:0000259" key="6">
    <source>
        <dbReference type="PROSITE" id="PS51656"/>
    </source>
</evidence>
<proteinExistence type="predicted"/>
<dbReference type="EMBL" id="CP045798">
    <property type="protein sequence ID" value="QNB45088.1"/>
    <property type="molecule type" value="Genomic_DNA"/>
</dbReference>
<dbReference type="InterPro" id="IPR017900">
    <property type="entry name" value="4Fe4S_Fe_S_CS"/>
</dbReference>